<gene>
    <name evidence="5" type="primary">tusD</name>
    <name evidence="5" type="ORF">GCM10009104_09440</name>
</gene>
<sequence length="132" mass="14368">MIYTLVVHSAPYQSASAGTALRFARAVLAAGHSIHRVFFYRDGVHNASALVSPPRDEQNIPAQWQQLAQEHDLDMVVCIAAAVRRGVLDAAEAKRYEKANHNLADGFELSGLGQLIEAGLQSDRVITFGGQR</sequence>
<evidence type="ECO:0000256" key="2">
    <source>
        <dbReference type="ARBA" id="ARBA00007067"/>
    </source>
</evidence>
<dbReference type="InterPro" id="IPR003787">
    <property type="entry name" value="Sulphur_relay_DsrE/F-like"/>
</dbReference>
<organism evidence="5 6">
    <name type="scientific">Marinobacterium maritimum</name>
    <dbReference type="NCBI Taxonomy" id="500162"/>
    <lineage>
        <taxon>Bacteria</taxon>
        <taxon>Pseudomonadati</taxon>
        <taxon>Pseudomonadota</taxon>
        <taxon>Gammaproteobacteria</taxon>
        <taxon>Oceanospirillales</taxon>
        <taxon>Oceanospirillaceae</taxon>
        <taxon>Marinobacterium</taxon>
    </lineage>
</organism>
<dbReference type="NCBIfam" id="NF001237">
    <property type="entry name" value="PRK00207.1"/>
    <property type="match status" value="1"/>
</dbReference>
<dbReference type="PANTHER" id="PTHR34874:SF3">
    <property type="entry name" value="SULFURTRANSFERASE TUSD"/>
    <property type="match status" value="1"/>
</dbReference>
<comment type="similarity">
    <text evidence="2">Belongs to the DsrE/TusD family.</text>
</comment>
<dbReference type="RefSeq" id="WP_343803025.1">
    <property type="nucleotide sequence ID" value="NZ_BAAAET010000001.1"/>
</dbReference>
<evidence type="ECO:0000256" key="3">
    <source>
        <dbReference type="ARBA" id="ARBA00022490"/>
    </source>
</evidence>
<reference evidence="5 6" key="1">
    <citation type="journal article" date="2019" name="Int. J. Syst. Evol. Microbiol.">
        <title>The Global Catalogue of Microorganisms (GCM) 10K type strain sequencing project: providing services to taxonomists for standard genome sequencing and annotation.</title>
        <authorList>
            <consortium name="The Broad Institute Genomics Platform"/>
            <consortium name="The Broad Institute Genome Sequencing Center for Infectious Disease"/>
            <person name="Wu L."/>
            <person name="Ma J."/>
        </authorList>
    </citation>
    <scope>NUCLEOTIDE SEQUENCE [LARGE SCALE GENOMIC DNA]</scope>
    <source>
        <strain evidence="5 6">JCM 15134</strain>
    </source>
</reference>
<protein>
    <submittedName>
        <fullName evidence="5">Sulfurtransferase complex subunit TusD</fullName>
    </submittedName>
</protein>
<dbReference type="PANTHER" id="PTHR34874">
    <property type="entry name" value="PROTEIN YCHN"/>
    <property type="match status" value="1"/>
</dbReference>
<dbReference type="Pfam" id="PF02635">
    <property type="entry name" value="DsrE"/>
    <property type="match status" value="1"/>
</dbReference>
<evidence type="ECO:0000256" key="1">
    <source>
        <dbReference type="ARBA" id="ARBA00004496"/>
    </source>
</evidence>
<dbReference type="Gene3D" id="3.40.1260.10">
    <property type="entry name" value="DsrEFH-like"/>
    <property type="match status" value="1"/>
</dbReference>
<name>A0ABN1I3H5_9GAMM</name>
<dbReference type="NCBIfam" id="TIGR03012">
    <property type="entry name" value="sulf_tusD_dsrE"/>
    <property type="match status" value="1"/>
</dbReference>
<dbReference type="InterPro" id="IPR017463">
    <property type="entry name" value="Sulphur_relay_TusD/DsrE"/>
</dbReference>
<proteinExistence type="inferred from homology"/>
<comment type="subcellular location">
    <subcellularLocation>
        <location evidence="1">Cytoplasm</location>
    </subcellularLocation>
</comment>
<keyword evidence="4" id="KW-0808">Transferase</keyword>
<evidence type="ECO:0000256" key="4">
    <source>
        <dbReference type="ARBA" id="ARBA00022679"/>
    </source>
</evidence>
<evidence type="ECO:0000313" key="5">
    <source>
        <dbReference type="EMBL" id="GAA0685822.1"/>
    </source>
</evidence>
<dbReference type="InterPro" id="IPR027396">
    <property type="entry name" value="DsrEFH-like"/>
</dbReference>
<dbReference type="Proteomes" id="UP001499915">
    <property type="component" value="Unassembled WGS sequence"/>
</dbReference>
<evidence type="ECO:0000313" key="6">
    <source>
        <dbReference type="Proteomes" id="UP001499915"/>
    </source>
</evidence>
<keyword evidence="3" id="KW-0963">Cytoplasm</keyword>
<dbReference type="EMBL" id="BAAAET010000001">
    <property type="protein sequence ID" value="GAA0685822.1"/>
    <property type="molecule type" value="Genomic_DNA"/>
</dbReference>
<keyword evidence="6" id="KW-1185">Reference proteome</keyword>
<dbReference type="SUPFAM" id="SSF75169">
    <property type="entry name" value="DsrEFH-like"/>
    <property type="match status" value="1"/>
</dbReference>
<comment type="caution">
    <text evidence="5">The sequence shown here is derived from an EMBL/GenBank/DDBJ whole genome shotgun (WGS) entry which is preliminary data.</text>
</comment>
<accession>A0ABN1I3H5</accession>